<keyword evidence="10 15" id="KW-0863">Zinc-finger</keyword>
<sequence>MTEPRPKKQRLQCEYIIPNKKRRCGMTRPSNEESKHVRYCLEHRHLLGVDASAGAVTDSRKRVPCPLDPNHTIWEFELAKHLQKCNKRKVLHSNDGEVYYKENHNAGVYSEQGDEEKSNLSLQDCILSTLNILKDFNKENEIVIPKLIKHSGIMEDKRFPQLDENDNIGRKYHAIQQSSLIQNMFDHNILTSASNSNFIEFGCGRAELSRYINQVNQYTTDTDNSTSHFVLIDRSTNRMKFDAKIMADSEEINSVRSNNNKPQIDRIRIDIKDLDITPVLKSNEKYIAISKHLCGVATDLALRCLIGHEKELREDHLQGICIAMCCRHVCNHNSYINPSYIKHILQNHSAGETLTYSQFFLALTKIAPWATSGKAGTGDQAQTHFSKLNEQERFNAGIQARNIIDQGRADWLESRLDEKTFGVKLIRYCESEVTLENNAILVYRI</sequence>
<evidence type="ECO:0000256" key="1">
    <source>
        <dbReference type="ARBA" id="ARBA00002267"/>
    </source>
</evidence>
<dbReference type="eggNOG" id="KOG2811">
    <property type="taxonomic scope" value="Eukaryota"/>
</dbReference>
<dbReference type="STRING" id="1071381.G8C2B4"/>
<evidence type="ECO:0000256" key="4">
    <source>
        <dbReference type="ARBA" id="ARBA00015883"/>
    </source>
</evidence>
<comment type="catalytic activity">
    <reaction evidence="14 15">
        <text>adenosine(4) in tRNA(His) + S-adenosyl-L-methionine = 2'-O-methyladenosine(4) in tRNA(His) + S-adenosyl-L-homocysteine + H(+)</text>
        <dbReference type="Rhea" id="RHEA:43196"/>
        <dbReference type="Rhea" id="RHEA-COMP:10401"/>
        <dbReference type="Rhea" id="RHEA-COMP:10402"/>
        <dbReference type="ChEBI" id="CHEBI:15378"/>
        <dbReference type="ChEBI" id="CHEBI:57856"/>
        <dbReference type="ChEBI" id="CHEBI:59789"/>
        <dbReference type="ChEBI" id="CHEBI:74411"/>
        <dbReference type="ChEBI" id="CHEBI:74477"/>
        <dbReference type="EC" id="2.1.1.225"/>
    </reaction>
</comment>
<evidence type="ECO:0000256" key="9">
    <source>
        <dbReference type="ARBA" id="ARBA00022723"/>
    </source>
</evidence>
<dbReference type="GeneID" id="11530898"/>
<dbReference type="InterPro" id="IPR022776">
    <property type="entry name" value="TRM13/UPF0224_CHHC_Znf_dom"/>
</dbReference>
<evidence type="ECO:0000313" key="18">
    <source>
        <dbReference type="Proteomes" id="UP000005666"/>
    </source>
</evidence>
<dbReference type="HOGENOM" id="CLU_027610_1_0_1"/>
<dbReference type="KEGG" id="tpf:TPHA_0P01340"/>
<evidence type="ECO:0000256" key="7">
    <source>
        <dbReference type="ARBA" id="ARBA00022691"/>
    </source>
</evidence>
<evidence type="ECO:0000256" key="11">
    <source>
        <dbReference type="ARBA" id="ARBA00022833"/>
    </source>
</evidence>
<dbReference type="InterPro" id="IPR007871">
    <property type="entry name" value="Methyltransferase_TRM13"/>
</dbReference>
<name>G8C2B4_TETPH</name>
<comment type="similarity">
    <text evidence="2 15">Belongs to the methyltransferase TRM13 family.</text>
</comment>
<evidence type="ECO:0000313" key="17">
    <source>
        <dbReference type="EMBL" id="CCE66292.1"/>
    </source>
</evidence>
<evidence type="ECO:0000256" key="15">
    <source>
        <dbReference type="RuleBase" id="RU367103"/>
    </source>
</evidence>
<dbReference type="EC" id="2.1.1.225" evidence="3 15"/>
<keyword evidence="7 15" id="KW-0949">S-adenosyl-L-methionine</keyword>
<evidence type="ECO:0000256" key="10">
    <source>
        <dbReference type="ARBA" id="ARBA00022771"/>
    </source>
</evidence>
<dbReference type="Pfam" id="PF05253">
    <property type="entry name" value="zf-U11-48K"/>
    <property type="match status" value="1"/>
</dbReference>
<keyword evidence="11 15" id="KW-0862">Zinc</keyword>
<proteinExistence type="inferred from homology"/>
<dbReference type="RefSeq" id="XP_003688726.1">
    <property type="nucleotide sequence ID" value="XM_003688678.1"/>
</dbReference>
<dbReference type="Proteomes" id="UP000005666">
    <property type="component" value="Chromosome 16"/>
</dbReference>
<evidence type="ECO:0000256" key="5">
    <source>
        <dbReference type="ARBA" id="ARBA00022603"/>
    </source>
</evidence>
<evidence type="ECO:0000256" key="13">
    <source>
        <dbReference type="ARBA" id="ARBA00048635"/>
    </source>
</evidence>
<accession>G8C2B4</accession>
<comment type="catalytic activity">
    <reaction evidence="12 15">
        <text>cytidine(4) in tRNA(Pro) + S-adenosyl-L-methionine = 2'-O-methylcytidine(4) in tRNA(Pro) + S-adenosyl-L-homocysteine + H(+)</text>
        <dbReference type="Rhea" id="RHEA:32767"/>
        <dbReference type="Rhea" id="RHEA-COMP:10397"/>
        <dbReference type="Rhea" id="RHEA-COMP:10398"/>
        <dbReference type="ChEBI" id="CHEBI:15378"/>
        <dbReference type="ChEBI" id="CHEBI:57856"/>
        <dbReference type="ChEBI" id="CHEBI:59789"/>
        <dbReference type="ChEBI" id="CHEBI:74495"/>
        <dbReference type="ChEBI" id="CHEBI:82748"/>
        <dbReference type="EC" id="2.1.1.225"/>
    </reaction>
</comment>
<comment type="catalytic activity">
    <reaction evidence="13 15">
        <text>cytidine(4) in tRNA(Gly)(GCC) + S-adenosyl-L-methionine = 2'-O-methylcytidine(4) in tRNA(Gly)(GCC) + S-adenosyl-L-homocysteine + H(+)</text>
        <dbReference type="Rhea" id="RHEA:43192"/>
        <dbReference type="Rhea" id="RHEA-COMP:10399"/>
        <dbReference type="Rhea" id="RHEA-COMP:10400"/>
        <dbReference type="ChEBI" id="CHEBI:15378"/>
        <dbReference type="ChEBI" id="CHEBI:57856"/>
        <dbReference type="ChEBI" id="CHEBI:59789"/>
        <dbReference type="ChEBI" id="CHEBI:74495"/>
        <dbReference type="ChEBI" id="CHEBI:82748"/>
        <dbReference type="EC" id="2.1.1.225"/>
    </reaction>
</comment>
<dbReference type="InterPro" id="IPR039044">
    <property type="entry name" value="Trm13"/>
</dbReference>
<dbReference type="InterPro" id="IPR021721">
    <property type="entry name" value="Znf_CCCH-type_TRM13"/>
</dbReference>
<dbReference type="EMBL" id="HE612871">
    <property type="protein sequence ID" value="CCE66292.1"/>
    <property type="molecule type" value="Genomic_DNA"/>
</dbReference>
<keyword evidence="5 15" id="KW-0489">Methyltransferase</keyword>
<evidence type="ECO:0000256" key="8">
    <source>
        <dbReference type="ARBA" id="ARBA00022694"/>
    </source>
</evidence>
<feature type="domain" description="CHHC U11-48K-type" evidence="16">
    <location>
        <begin position="62"/>
        <end position="89"/>
    </location>
</feature>
<evidence type="ECO:0000259" key="16">
    <source>
        <dbReference type="PROSITE" id="PS51800"/>
    </source>
</evidence>
<dbReference type="PANTHER" id="PTHR12998">
    <property type="entry name" value="TRNA:M(4)X MODIFICATION ENZYME TRM13 HOMOLOG"/>
    <property type="match status" value="1"/>
</dbReference>
<evidence type="ECO:0000256" key="14">
    <source>
        <dbReference type="ARBA" id="ARBA00049393"/>
    </source>
</evidence>
<protein>
    <recommendedName>
        <fullName evidence="4 15">tRNA:m(4)X modification enzyme TRM13</fullName>
        <ecNumber evidence="3 15">2.1.1.225</ecNumber>
    </recommendedName>
</protein>
<evidence type="ECO:0000256" key="3">
    <source>
        <dbReference type="ARBA" id="ARBA00012810"/>
    </source>
</evidence>
<organism evidence="17 18">
    <name type="scientific">Tetrapisispora phaffii (strain ATCC 24235 / CBS 4417 / NBRC 1672 / NRRL Y-8282 / UCD 70-5)</name>
    <name type="common">Yeast</name>
    <name type="synonym">Fabospora phaffii</name>
    <dbReference type="NCBI Taxonomy" id="1071381"/>
    <lineage>
        <taxon>Eukaryota</taxon>
        <taxon>Fungi</taxon>
        <taxon>Dikarya</taxon>
        <taxon>Ascomycota</taxon>
        <taxon>Saccharomycotina</taxon>
        <taxon>Saccharomycetes</taxon>
        <taxon>Saccharomycetales</taxon>
        <taxon>Saccharomycetaceae</taxon>
        <taxon>Tetrapisispora</taxon>
    </lineage>
</organism>
<evidence type="ECO:0000256" key="12">
    <source>
        <dbReference type="ARBA" id="ARBA00048165"/>
    </source>
</evidence>
<dbReference type="GO" id="GO:0008270">
    <property type="term" value="F:zinc ion binding"/>
    <property type="evidence" value="ECO:0007669"/>
    <property type="project" value="UniProtKB-KW"/>
</dbReference>
<dbReference type="AlphaFoldDB" id="G8C2B4"/>
<dbReference type="GO" id="GO:0002128">
    <property type="term" value="P:tRNA nucleoside ribose methylation"/>
    <property type="evidence" value="ECO:0007669"/>
    <property type="project" value="EnsemblFungi"/>
</dbReference>
<reference evidence="17 18" key="1">
    <citation type="journal article" date="2011" name="Proc. Natl. Acad. Sci. U.S.A.">
        <title>Evolutionary erosion of yeast sex chromosomes by mating-type switching accidents.</title>
        <authorList>
            <person name="Gordon J.L."/>
            <person name="Armisen D."/>
            <person name="Proux-Wera E."/>
            <person name="Oheigeartaigh S.S."/>
            <person name="Byrne K.P."/>
            <person name="Wolfe K.H."/>
        </authorList>
    </citation>
    <scope>NUCLEOTIDE SEQUENCE [LARGE SCALE GENOMIC DNA]</scope>
    <source>
        <strain evidence="18">ATCC 24235 / CBS 4417 / NBRC 1672 / NRRL Y-8282 / UCD 70-5</strain>
    </source>
</reference>
<comment type="function">
    <text evidence="1 15">tRNA methylase which 2'-O-methylates cytidine(4) in tRNA(Pro) and tRNA(Gly)(GCC), and adenosine(4) in tRNA(His).</text>
</comment>
<dbReference type="PROSITE" id="PS51800">
    <property type="entry name" value="ZF_CHHC_U11_48K"/>
    <property type="match status" value="1"/>
</dbReference>
<keyword evidence="18" id="KW-1185">Reference proteome</keyword>
<dbReference type="OMA" id="HRCSWRS"/>
<keyword evidence="9 15" id="KW-0479">Metal-binding</keyword>
<gene>
    <name evidence="17" type="primary">TPHA0P01340</name>
    <name evidence="17" type="ordered locus">TPHA_0P01340</name>
</gene>
<dbReference type="OrthoDB" id="258806at2759"/>
<dbReference type="Pfam" id="PF11722">
    <property type="entry name" value="zf-TRM13_CCCH"/>
    <property type="match status" value="1"/>
</dbReference>
<dbReference type="PANTHER" id="PTHR12998:SF0">
    <property type="entry name" value="TRNA:M(4)X MODIFICATION ENZYME TRM13 HOMOLOG"/>
    <property type="match status" value="1"/>
</dbReference>
<keyword evidence="6 15" id="KW-0808">Transferase</keyword>
<dbReference type="Pfam" id="PF05206">
    <property type="entry name" value="TRM13"/>
    <property type="match status" value="1"/>
</dbReference>
<keyword evidence="8 15" id="KW-0819">tRNA processing</keyword>
<evidence type="ECO:0000256" key="6">
    <source>
        <dbReference type="ARBA" id="ARBA00022679"/>
    </source>
</evidence>
<dbReference type="GO" id="GO:0106050">
    <property type="term" value="F:tRNA 2'-O-methyltransferase activity"/>
    <property type="evidence" value="ECO:0007669"/>
    <property type="project" value="UniProtKB-UniRule"/>
</dbReference>
<evidence type="ECO:0000256" key="2">
    <source>
        <dbReference type="ARBA" id="ARBA00005265"/>
    </source>
</evidence>